<protein>
    <submittedName>
        <fullName evidence="1">Uncharacterized protein</fullName>
    </submittedName>
</protein>
<feature type="non-terminal residue" evidence="1">
    <location>
        <position position="1"/>
    </location>
</feature>
<reference evidence="1" key="1">
    <citation type="submission" date="2014-12" db="EMBL/GenBank/DDBJ databases">
        <title>Insight into the proteome of Arion vulgaris.</title>
        <authorList>
            <person name="Aradska J."/>
            <person name="Bulat T."/>
            <person name="Smidak R."/>
            <person name="Sarate P."/>
            <person name="Gangsoo J."/>
            <person name="Sialana F."/>
            <person name="Bilban M."/>
            <person name="Lubec G."/>
        </authorList>
    </citation>
    <scope>NUCLEOTIDE SEQUENCE</scope>
    <source>
        <tissue evidence="1">Skin</tissue>
    </source>
</reference>
<name>A0A0B6ZC14_9EUPU</name>
<sequence>IGLNNVRGGISENRSAQQNYDNNSAWVSNAAFETDYQNDLEVTGRPGNEMLNGARSRNVGHWEEIVR</sequence>
<evidence type="ECO:0000313" key="1">
    <source>
        <dbReference type="EMBL" id="CEK66033.1"/>
    </source>
</evidence>
<proteinExistence type="predicted"/>
<organism evidence="1">
    <name type="scientific">Arion vulgaris</name>
    <dbReference type="NCBI Taxonomy" id="1028688"/>
    <lineage>
        <taxon>Eukaryota</taxon>
        <taxon>Metazoa</taxon>
        <taxon>Spiralia</taxon>
        <taxon>Lophotrochozoa</taxon>
        <taxon>Mollusca</taxon>
        <taxon>Gastropoda</taxon>
        <taxon>Heterobranchia</taxon>
        <taxon>Euthyneura</taxon>
        <taxon>Panpulmonata</taxon>
        <taxon>Eupulmonata</taxon>
        <taxon>Stylommatophora</taxon>
        <taxon>Helicina</taxon>
        <taxon>Arionoidea</taxon>
        <taxon>Arionidae</taxon>
        <taxon>Arion</taxon>
    </lineage>
</organism>
<gene>
    <name evidence="1" type="primary">ORF57106</name>
</gene>
<dbReference type="AlphaFoldDB" id="A0A0B6ZC14"/>
<dbReference type="EMBL" id="HACG01019168">
    <property type="protein sequence ID" value="CEK66033.1"/>
    <property type="molecule type" value="Transcribed_RNA"/>
</dbReference>
<accession>A0A0B6ZC14</accession>